<proteinExistence type="predicted"/>
<organism evidence="2 3">
    <name type="scientific">Ectocarpus siliculosus</name>
    <name type="common">Brown alga</name>
    <name type="synonym">Conferva siliculosa</name>
    <dbReference type="NCBI Taxonomy" id="2880"/>
    <lineage>
        <taxon>Eukaryota</taxon>
        <taxon>Sar</taxon>
        <taxon>Stramenopiles</taxon>
        <taxon>Ochrophyta</taxon>
        <taxon>PX clade</taxon>
        <taxon>Phaeophyceae</taxon>
        <taxon>Ectocarpales</taxon>
        <taxon>Ectocarpaceae</taxon>
        <taxon>Ectocarpus</taxon>
    </lineage>
</organism>
<keyword evidence="3" id="KW-1185">Reference proteome</keyword>
<dbReference type="AlphaFoldDB" id="D8LD69"/>
<name>D8LD69_ECTSI</name>
<evidence type="ECO:0000313" key="3">
    <source>
        <dbReference type="Proteomes" id="UP000002630"/>
    </source>
</evidence>
<dbReference type="EMBL" id="FN647832">
    <property type="protein sequence ID" value="CBN75522.1"/>
    <property type="molecule type" value="Genomic_DNA"/>
</dbReference>
<dbReference type="EMBL" id="FN649728">
    <property type="protein sequence ID" value="CBN75522.1"/>
    <property type="molecule type" value="Genomic_DNA"/>
</dbReference>
<gene>
    <name evidence="2" type="ORF">Esi_0114_0042</name>
</gene>
<evidence type="ECO:0000313" key="2">
    <source>
        <dbReference type="EMBL" id="CBN75522.1"/>
    </source>
</evidence>
<sequence>MAILRMAAAGLLGLASSAWAATVTVDLQPCILAPSTITQDNGDTPDAYVTSTFYQGYWGATQLTSTGTSDLTNSGTSGKCNVVYVGIPVTEAQKLELQDYSRTFKVRIVYFNAAETANDPEVNSRLGISQDFSEPLISAPFIALASESRKHAAGHPLLL</sequence>
<feature type="chain" id="PRO_5003117066" evidence="1">
    <location>
        <begin position="21"/>
        <end position="159"/>
    </location>
</feature>
<dbReference type="Proteomes" id="UP000002630">
    <property type="component" value="Linkage Group LG03"/>
</dbReference>
<evidence type="ECO:0000256" key="1">
    <source>
        <dbReference type="SAM" id="SignalP"/>
    </source>
</evidence>
<accession>D8LD69</accession>
<feature type="signal peptide" evidence="1">
    <location>
        <begin position="1"/>
        <end position="20"/>
    </location>
</feature>
<keyword evidence="1" id="KW-0732">Signal</keyword>
<reference evidence="2 3" key="1">
    <citation type="journal article" date="2010" name="Nature">
        <title>The Ectocarpus genome and the independent evolution of multicellularity in brown algae.</title>
        <authorList>
            <person name="Cock J.M."/>
            <person name="Sterck L."/>
            <person name="Rouze P."/>
            <person name="Scornet D."/>
            <person name="Allen A.E."/>
            <person name="Amoutzias G."/>
            <person name="Anthouard V."/>
            <person name="Artiguenave F."/>
            <person name="Aury J.M."/>
            <person name="Badger J.H."/>
            <person name="Beszteri B."/>
            <person name="Billiau K."/>
            <person name="Bonnet E."/>
            <person name="Bothwell J.H."/>
            <person name="Bowler C."/>
            <person name="Boyen C."/>
            <person name="Brownlee C."/>
            <person name="Carrano C.J."/>
            <person name="Charrier B."/>
            <person name="Cho G.Y."/>
            <person name="Coelho S.M."/>
            <person name="Collen J."/>
            <person name="Corre E."/>
            <person name="Da Silva C."/>
            <person name="Delage L."/>
            <person name="Delaroque N."/>
            <person name="Dittami S.M."/>
            <person name="Doulbeau S."/>
            <person name="Elias M."/>
            <person name="Farnham G."/>
            <person name="Gachon C.M."/>
            <person name="Gschloessl B."/>
            <person name="Heesch S."/>
            <person name="Jabbari K."/>
            <person name="Jubin C."/>
            <person name="Kawai H."/>
            <person name="Kimura K."/>
            <person name="Kloareg B."/>
            <person name="Kupper F.C."/>
            <person name="Lang D."/>
            <person name="Le Bail A."/>
            <person name="Leblanc C."/>
            <person name="Lerouge P."/>
            <person name="Lohr M."/>
            <person name="Lopez P.J."/>
            <person name="Martens C."/>
            <person name="Maumus F."/>
            <person name="Michel G."/>
            <person name="Miranda-Saavedra D."/>
            <person name="Morales J."/>
            <person name="Moreau H."/>
            <person name="Motomura T."/>
            <person name="Nagasato C."/>
            <person name="Napoli C.A."/>
            <person name="Nelson D.R."/>
            <person name="Nyvall-Collen P."/>
            <person name="Peters A.F."/>
            <person name="Pommier C."/>
            <person name="Potin P."/>
            <person name="Poulain J."/>
            <person name="Quesneville H."/>
            <person name="Read B."/>
            <person name="Rensing S.A."/>
            <person name="Ritter A."/>
            <person name="Rousvoal S."/>
            <person name="Samanta M."/>
            <person name="Samson G."/>
            <person name="Schroeder D.C."/>
            <person name="Segurens B."/>
            <person name="Strittmatter M."/>
            <person name="Tonon T."/>
            <person name="Tregear J.W."/>
            <person name="Valentin K."/>
            <person name="von Dassow P."/>
            <person name="Yamagishi T."/>
            <person name="Van de Peer Y."/>
            <person name="Wincker P."/>
        </authorList>
    </citation>
    <scope>NUCLEOTIDE SEQUENCE [LARGE SCALE GENOMIC DNA]</scope>
    <source>
        <strain evidence="3">Ec32 / CCAP1310/4</strain>
    </source>
</reference>
<protein>
    <submittedName>
        <fullName evidence="2">Uncharacterized protein</fullName>
    </submittedName>
</protein>
<dbReference type="InParanoid" id="D8LD69"/>